<name>A0A2J6QGF0_9HELO</name>
<feature type="region of interest" description="Disordered" evidence="1">
    <location>
        <begin position="1"/>
        <end position="30"/>
    </location>
</feature>
<accession>A0A2J6QGF0</accession>
<protein>
    <submittedName>
        <fullName evidence="2">Uncharacterized protein</fullName>
    </submittedName>
</protein>
<dbReference type="AlphaFoldDB" id="A0A2J6QGF0"/>
<proteinExistence type="predicted"/>
<keyword evidence="3" id="KW-1185">Reference proteome</keyword>
<dbReference type="Proteomes" id="UP000235672">
    <property type="component" value="Unassembled WGS sequence"/>
</dbReference>
<dbReference type="EMBL" id="KZ613470">
    <property type="protein sequence ID" value="PMD25320.1"/>
    <property type="molecule type" value="Genomic_DNA"/>
</dbReference>
<evidence type="ECO:0000313" key="3">
    <source>
        <dbReference type="Proteomes" id="UP000235672"/>
    </source>
</evidence>
<reference evidence="2 3" key="1">
    <citation type="submission" date="2016-05" db="EMBL/GenBank/DDBJ databases">
        <title>A degradative enzymes factory behind the ericoid mycorrhizal symbiosis.</title>
        <authorList>
            <consortium name="DOE Joint Genome Institute"/>
            <person name="Martino E."/>
            <person name="Morin E."/>
            <person name="Grelet G."/>
            <person name="Kuo A."/>
            <person name="Kohler A."/>
            <person name="Daghino S."/>
            <person name="Barry K."/>
            <person name="Choi C."/>
            <person name="Cichocki N."/>
            <person name="Clum A."/>
            <person name="Copeland A."/>
            <person name="Hainaut M."/>
            <person name="Haridas S."/>
            <person name="Labutti K."/>
            <person name="Lindquist E."/>
            <person name="Lipzen A."/>
            <person name="Khouja H.-R."/>
            <person name="Murat C."/>
            <person name="Ohm R."/>
            <person name="Olson A."/>
            <person name="Spatafora J."/>
            <person name="Veneault-Fourrey C."/>
            <person name="Henrissat B."/>
            <person name="Grigoriev I."/>
            <person name="Martin F."/>
            <person name="Perotto S."/>
        </authorList>
    </citation>
    <scope>NUCLEOTIDE SEQUENCE [LARGE SCALE GENOMIC DNA]</scope>
    <source>
        <strain evidence="2 3">UAMH 7357</strain>
    </source>
</reference>
<evidence type="ECO:0000256" key="1">
    <source>
        <dbReference type="SAM" id="MobiDB-lite"/>
    </source>
</evidence>
<evidence type="ECO:0000313" key="2">
    <source>
        <dbReference type="EMBL" id="PMD25320.1"/>
    </source>
</evidence>
<gene>
    <name evidence="2" type="ORF">NA56DRAFT_737972</name>
</gene>
<organism evidence="2 3">
    <name type="scientific">Hyaloscypha hepaticicola</name>
    <dbReference type="NCBI Taxonomy" id="2082293"/>
    <lineage>
        <taxon>Eukaryota</taxon>
        <taxon>Fungi</taxon>
        <taxon>Dikarya</taxon>
        <taxon>Ascomycota</taxon>
        <taxon>Pezizomycotina</taxon>
        <taxon>Leotiomycetes</taxon>
        <taxon>Helotiales</taxon>
        <taxon>Hyaloscyphaceae</taxon>
        <taxon>Hyaloscypha</taxon>
    </lineage>
</organism>
<sequence length="167" mass="18317">MRNSLAWKTALAPPSTASKEPKMQQHRRLTNGNTTVILFELATGCKHFHDGAAQPSWKTPVPQGAHSTLRHAHIDLPIPSSQSPASASPACSKPATSHRIGQLWESQLIMYNSFVKWDFSANSLKFDGHQPFTVTSSICSEDFDSLHLVYDGLKSAAMLVESTPTYP</sequence>